<dbReference type="OrthoDB" id="602284at2759"/>
<name>A0A2G5CWZ1_AQUCA</name>
<proteinExistence type="inferred from homology"/>
<dbReference type="EMBL" id="KZ305052">
    <property type="protein sequence ID" value="PIA35781.1"/>
    <property type="molecule type" value="Genomic_DNA"/>
</dbReference>
<comment type="caution">
    <text evidence="7">Lacks conserved residue(s) required for the propagation of feature annotation.</text>
</comment>
<evidence type="ECO:0000256" key="7">
    <source>
        <dbReference type="RuleBase" id="RU367003"/>
    </source>
</evidence>
<evidence type="ECO:0000256" key="6">
    <source>
        <dbReference type="ARBA" id="ARBA00023136"/>
    </source>
</evidence>
<evidence type="ECO:0000313" key="9">
    <source>
        <dbReference type="Proteomes" id="UP000230069"/>
    </source>
</evidence>
<dbReference type="PANTHER" id="PTHR33510:SF9">
    <property type="entry name" value="HIT-TYPE ZINC FINGER FAMILY PROTEIN-RELATED"/>
    <property type="match status" value="1"/>
</dbReference>
<dbReference type="PANTHER" id="PTHR33510">
    <property type="entry name" value="PROTEIN TIC 20-II, CHLOROPLASTIC"/>
    <property type="match status" value="1"/>
</dbReference>
<protein>
    <recommendedName>
        <fullName evidence="7">Protein TIC 20</fullName>
    </recommendedName>
</protein>
<feature type="transmembrane region" description="Helical" evidence="7">
    <location>
        <begin position="163"/>
        <end position="186"/>
    </location>
</feature>
<keyword evidence="9" id="KW-1185">Reference proteome</keyword>
<comment type="similarity">
    <text evidence="2 7">Belongs to the Tic20 family.</text>
</comment>
<dbReference type="Pfam" id="PF16166">
    <property type="entry name" value="TIC20"/>
    <property type="match status" value="1"/>
</dbReference>
<keyword evidence="5 7" id="KW-1133">Transmembrane helix</keyword>
<dbReference type="EMBL" id="KZ305052">
    <property type="protein sequence ID" value="PIA35784.1"/>
    <property type="molecule type" value="Genomic_DNA"/>
</dbReference>
<dbReference type="EMBL" id="KZ305052">
    <property type="protein sequence ID" value="PIA35782.1"/>
    <property type="molecule type" value="Genomic_DNA"/>
</dbReference>
<feature type="transmembrane region" description="Helical" evidence="7">
    <location>
        <begin position="198"/>
        <end position="219"/>
    </location>
</feature>
<dbReference type="InterPro" id="IPR005691">
    <property type="entry name" value="Tic20"/>
</dbReference>
<organism evidence="8 9">
    <name type="scientific">Aquilegia coerulea</name>
    <name type="common">Rocky mountain columbine</name>
    <dbReference type="NCBI Taxonomy" id="218851"/>
    <lineage>
        <taxon>Eukaryota</taxon>
        <taxon>Viridiplantae</taxon>
        <taxon>Streptophyta</taxon>
        <taxon>Embryophyta</taxon>
        <taxon>Tracheophyta</taxon>
        <taxon>Spermatophyta</taxon>
        <taxon>Magnoliopsida</taxon>
        <taxon>Ranunculales</taxon>
        <taxon>Ranunculaceae</taxon>
        <taxon>Thalictroideae</taxon>
        <taxon>Aquilegia</taxon>
    </lineage>
</organism>
<keyword evidence="3 7" id="KW-0812">Transmembrane</keyword>
<reference evidence="8 9" key="1">
    <citation type="submission" date="2017-09" db="EMBL/GenBank/DDBJ databases">
        <title>WGS assembly of Aquilegia coerulea Goldsmith.</title>
        <authorList>
            <person name="Hodges S."/>
            <person name="Kramer E."/>
            <person name="Nordborg M."/>
            <person name="Tomkins J."/>
            <person name="Borevitz J."/>
            <person name="Derieg N."/>
            <person name="Yan J."/>
            <person name="Mihaltcheva S."/>
            <person name="Hayes R.D."/>
            <person name="Rokhsar D."/>
        </authorList>
    </citation>
    <scope>NUCLEOTIDE SEQUENCE [LARGE SCALE GENOMIC DNA]</scope>
    <source>
        <strain evidence="9">cv. Goldsmith</strain>
    </source>
</reference>
<dbReference type="NCBIfam" id="TIGR00994">
    <property type="entry name" value="3a0901s05TIC20"/>
    <property type="match status" value="1"/>
</dbReference>
<evidence type="ECO:0000256" key="1">
    <source>
        <dbReference type="ARBA" id="ARBA00004478"/>
    </source>
</evidence>
<keyword evidence="4" id="KW-1001">Plastid inner membrane</keyword>
<keyword evidence="7" id="KW-0150">Chloroplast</keyword>
<sequence>MSLGGCTIISGSMGMKPMPCGPVTQKTTLTRFSRVFTKAAYPSIRSSWGTFQGQTRWPYTGWRPDLSIPSKSVLNGEHGSMSQRIPMLPYRHNKMRMFEPPRASKDVPTSFRYPPMTKKPKWYWRVLACLPYLMPFHETWMYAETAYHLHSFLERFEYLTYPFLGVIGRLPSWFLMAYFFTAYLGVVRRKEWPHFFRFHVVMGMLLEIGLQVVGSVSRWLPMGVYWGKVGMHFWTAFAFGYMFTVIECIRCSLTGMYADVPFVCDAAYIQIPYD</sequence>
<dbReference type="FunCoup" id="A0A2G5CWZ1">
    <property type="interactions" value="756"/>
</dbReference>
<accession>A0A2G5CWZ1</accession>
<dbReference type="GO" id="GO:0009706">
    <property type="term" value="C:chloroplast inner membrane"/>
    <property type="evidence" value="ECO:0007669"/>
    <property type="project" value="UniProtKB-SubCell"/>
</dbReference>
<dbReference type="Proteomes" id="UP000230069">
    <property type="component" value="Unassembled WGS sequence"/>
</dbReference>
<gene>
    <name evidence="8" type="ORF">AQUCO_03500268v1</name>
</gene>
<evidence type="ECO:0000256" key="4">
    <source>
        <dbReference type="ARBA" id="ARBA00022780"/>
    </source>
</evidence>
<evidence type="ECO:0000313" key="8">
    <source>
        <dbReference type="EMBL" id="PIA35782.1"/>
    </source>
</evidence>
<comment type="function">
    <text evidence="7">Involved in protein precursor import into chloroplasts.</text>
</comment>
<keyword evidence="6 7" id="KW-0472">Membrane</keyword>
<evidence type="ECO:0000256" key="5">
    <source>
        <dbReference type="ARBA" id="ARBA00022989"/>
    </source>
</evidence>
<evidence type="ECO:0000256" key="2">
    <source>
        <dbReference type="ARBA" id="ARBA00009596"/>
    </source>
</evidence>
<dbReference type="AlphaFoldDB" id="A0A2G5CWZ1"/>
<keyword evidence="7" id="KW-0934">Plastid</keyword>
<comment type="subcellular location">
    <subcellularLocation>
        <location evidence="1">Plastid</location>
        <location evidence="1">Chloroplast inner membrane</location>
        <topology evidence="1">Multi-pass membrane protein</topology>
    </subcellularLocation>
    <subcellularLocation>
        <location evidence="7">Plastid</location>
        <location evidence="7">Chloroplast membrane</location>
        <topology evidence="7">Multi-pass membrane protein</topology>
    </subcellularLocation>
</comment>
<dbReference type="STRING" id="218851.A0A2G5CWZ1"/>
<evidence type="ECO:0000256" key="3">
    <source>
        <dbReference type="ARBA" id="ARBA00022692"/>
    </source>
</evidence>
<feature type="transmembrane region" description="Helical" evidence="7">
    <location>
        <begin position="231"/>
        <end position="249"/>
    </location>
</feature>